<accession>A0A844B3V9</accession>
<dbReference type="Gene3D" id="3.40.50.150">
    <property type="entry name" value="Vaccinia Virus protein VP39"/>
    <property type="match status" value="1"/>
</dbReference>
<organism evidence="3 4">
    <name type="scientific">Tritonibacter aquimaris</name>
    <dbReference type="NCBI Taxonomy" id="2663379"/>
    <lineage>
        <taxon>Bacteria</taxon>
        <taxon>Pseudomonadati</taxon>
        <taxon>Pseudomonadota</taxon>
        <taxon>Alphaproteobacteria</taxon>
        <taxon>Rhodobacterales</taxon>
        <taxon>Paracoccaceae</taxon>
        <taxon>Tritonibacter</taxon>
    </lineage>
</organism>
<keyword evidence="3" id="KW-0489">Methyltransferase</keyword>
<evidence type="ECO:0000259" key="1">
    <source>
        <dbReference type="Pfam" id="PF10119"/>
    </source>
</evidence>
<dbReference type="Pfam" id="PF10119">
    <property type="entry name" value="MethyTransf_Reg"/>
    <property type="match status" value="1"/>
</dbReference>
<proteinExistence type="predicted"/>
<evidence type="ECO:0000313" key="3">
    <source>
        <dbReference type="EMBL" id="MQY44066.1"/>
    </source>
</evidence>
<dbReference type="Proteomes" id="UP000436694">
    <property type="component" value="Unassembled WGS sequence"/>
</dbReference>
<dbReference type="GO" id="GO:0032259">
    <property type="term" value="P:methylation"/>
    <property type="evidence" value="ECO:0007669"/>
    <property type="project" value="UniProtKB-KW"/>
</dbReference>
<evidence type="ECO:0000313" key="4">
    <source>
        <dbReference type="Proteomes" id="UP000436694"/>
    </source>
</evidence>
<dbReference type="CDD" id="cd02440">
    <property type="entry name" value="AdoMet_MTases"/>
    <property type="match status" value="1"/>
</dbReference>
<dbReference type="GO" id="GO:0008168">
    <property type="term" value="F:methyltransferase activity"/>
    <property type="evidence" value="ECO:0007669"/>
    <property type="project" value="UniProtKB-KW"/>
</dbReference>
<name>A0A844B3V9_9RHOB</name>
<feature type="domain" description="Methyltransferase" evidence="2">
    <location>
        <begin position="42"/>
        <end position="154"/>
    </location>
</feature>
<dbReference type="InterPro" id="IPR029063">
    <property type="entry name" value="SAM-dependent_MTases_sf"/>
</dbReference>
<sequence>MSDWTAGYTAELDYTFDFQRELTPSFLQFCATSKGAKHPFDRKDVTYCELGCGYGMAANLLAAANPHIDFYAMDFNPAHIANADELAQEAGLENLKFYEQSFEEFQTEPSLPDQFDVISLHGVYTWVSKENQDILINFISKRLKPGGFVYVSYNTLPGWASAFPLSRLFGDKIEAGQGTIEERIEAALEFCEKLQASGAKYFVDNPGLEKRLKKMRSMSKNYLAHEYLAQDWRPMHFADMAADMGQAKLSFLGSANPIDHVDVVNLTEAQQGLLALEVDPIRREGLRDVLVNEQFRTDIFSRGHLQHTERGAVGAWFNTTFALTRPFDGEAPKISWRLGEVPVDVADCGPILRALSQGPASVKTLLDQGVFGEMTLIEITTMLTILASATHITPCLPLEGLNERVESCRAMNAAVAKRAEDSENIHFLASPVTGGGIQVNRFEQLFLIALSEGRQSPAEWADLAWTILAPQGQRVLKDGRHLETPEENLRELAAQAEEFAVLRLPILKTLGVPF</sequence>
<dbReference type="Pfam" id="PF13847">
    <property type="entry name" value="Methyltransf_31"/>
    <property type="match status" value="1"/>
</dbReference>
<dbReference type="AlphaFoldDB" id="A0A844B3V9"/>
<evidence type="ECO:0000259" key="2">
    <source>
        <dbReference type="Pfam" id="PF13847"/>
    </source>
</evidence>
<dbReference type="PANTHER" id="PTHR43861">
    <property type="entry name" value="TRANS-ACONITATE 2-METHYLTRANSFERASE-RELATED"/>
    <property type="match status" value="1"/>
</dbReference>
<comment type="caution">
    <text evidence="3">The sequence shown here is derived from an EMBL/GenBank/DDBJ whole genome shotgun (WGS) entry which is preliminary data.</text>
</comment>
<keyword evidence="4" id="KW-1185">Reference proteome</keyword>
<gene>
    <name evidence="3" type="ORF">GG681_15585</name>
</gene>
<protein>
    <submittedName>
        <fullName evidence="3">Methyltransferase domain-containing protein</fullName>
    </submittedName>
</protein>
<keyword evidence="3" id="KW-0808">Transferase</keyword>
<dbReference type="EMBL" id="WIXK01000010">
    <property type="protein sequence ID" value="MQY44066.1"/>
    <property type="molecule type" value="Genomic_DNA"/>
</dbReference>
<dbReference type="RefSeq" id="WP_153548959.1">
    <property type="nucleotide sequence ID" value="NZ_WIXK01000010.1"/>
</dbReference>
<dbReference type="InterPro" id="IPR018773">
    <property type="entry name" value="MeTrfase_reg_dom_prd"/>
</dbReference>
<reference evidence="3 4" key="1">
    <citation type="submission" date="2019-10" db="EMBL/GenBank/DDBJ databases">
        <title>Epibacterium sp. nov., isolated from seawater.</title>
        <authorList>
            <person name="Zhang X."/>
            <person name="Li N."/>
        </authorList>
    </citation>
    <scope>NUCLEOTIDE SEQUENCE [LARGE SCALE GENOMIC DNA]</scope>
    <source>
        <strain evidence="3 4">SM1969</strain>
    </source>
</reference>
<dbReference type="InterPro" id="IPR025714">
    <property type="entry name" value="Methyltranfer_dom"/>
</dbReference>
<dbReference type="SUPFAM" id="SSF53335">
    <property type="entry name" value="S-adenosyl-L-methionine-dependent methyltransferases"/>
    <property type="match status" value="1"/>
</dbReference>
<feature type="domain" description="Methyltransferase regulatory" evidence="1">
    <location>
        <begin position="220"/>
        <end position="302"/>
    </location>
</feature>